<comment type="caution">
    <text evidence="1">The sequence shown here is derived from an EMBL/GenBank/DDBJ whole genome shotgun (WGS) entry which is preliminary data.</text>
</comment>
<name>A0ABV6X2R5_9ACTN</name>
<gene>
    <name evidence="1" type="ORF">ACEZDB_17760</name>
</gene>
<evidence type="ECO:0000313" key="2">
    <source>
        <dbReference type="Proteomes" id="UP001592530"/>
    </source>
</evidence>
<proteinExistence type="predicted"/>
<evidence type="ECO:0008006" key="3">
    <source>
        <dbReference type="Google" id="ProtNLM"/>
    </source>
</evidence>
<dbReference type="Proteomes" id="UP001592530">
    <property type="component" value="Unassembled WGS sequence"/>
</dbReference>
<dbReference type="EMBL" id="JBHEZY010000006">
    <property type="protein sequence ID" value="MFC1432497.1"/>
    <property type="molecule type" value="Genomic_DNA"/>
</dbReference>
<dbReference type="RefSeq" id="WP_380554402.1">
    <property type="nucleotide sequence ID" value="NZ_JBHEZY010000006.1"/>
</dbReference>
<accession>A0ABV6X2R5</accession>
<reference evidence="1 2" key="1">
    <citation type="submission" date="2024-09" db="EMBL/GenBank/DDBJ databases">
        <authorList>
            <person name="Lee S.D."/>
        </authorList>
    </citation>
    <scope>NUCLEOTIDE SEQUENCE [LARGE SCALE GENOMIC DNA]</scope>
    <source>
        <strain evidence="1 2">N1-3</strain>
    </source>
</reference>
<evidence type="ECO:0000313" key="1">
    <source>
        <dbReference type="EMBL" id="MFC1432497.1"/>
    </source>
</evidence>
<protein>
    <recommendedName>
        <fullName evidence="3">FXSXX-COOH protein</fullName>
    </recommendedName>
</protein>
<organism evidence="1 2">
    <name type="scientific">Streptacidiphilus alkalitolerans</name>
    <dbReference type="NCBI Taxonomy" id="3342712"/>
    <lineage>
        <taxon>Bacteria</taxon>
        <taxon>Bacillati</taxon>
        <taxon>Actinomycetota</taxon>
        <taxon>Actinomycetes</taxon>
        <taxon>Kitasatosporales</taxon>
        <taxon>Streptomycetaceae</taxon>
        <taxon>Streptacidiphilus</taxon>
    </lineage>
</organism>
<sequence>MAARIIESVDTEPAPLRIVLGSQALDATLGALRKRIEGFEAQRDLAASTDFPAGE</sequence>